<evidence type="ECO:0000313" key="4">
    <source>
        <dbReference type="Proteomes" id="UP000182063"/>
    </source>
</evidence>
<dbReference type="AlphaFoldDB" id="A0A1L3ZY85"/>
<evidence type="ECO:0000313" key="3">
    <source>
        <dbReference type="EMBL" id="API60587.1"/>
    </source>
</evidence>
<keyword evidence="1" id="KW-0812">Transmembrane</keyword>
<keyword evidence="4" id="KW-1185">Reference proteome</keyword>
<feature type="transmembrane region" description="Helical" evidence="1">
    <location>
        <begin position="114"/>
        <end position="136"/>
    </location>
</feature>
<feature type="transmembrane region" description="Helical" evidence="1">
    <location>
        <begin position="82"/>
        <end position="102"/>
    </location>
</feature>
<evidence type="ECO:0000256" key="1">
    <source>
        <dbReference type="SAM" id="Phobius"/>
    </source>
</evidence>
<dbReference type="Proteomes" id="UP000182063">
    <property type="component" value="Chromosome"/>
</dbReference>
<gene>
    <name evidence="3" type="ORF">BSL82_15890</name>
</gene>
<keyword evidence="1" id="KW-0472">Membrane</keyword>
<evidence type="ECO:0000259" key="2">
    <source>
        <dbReference type="Pfam" id="PF09990"/>
    </source>
</evidence>
<keyword evidence="1" id="KW-1133">Transmembrane helix</keyword>
<dbReference type="InterPro" id="IPR016923">
    <property type="entry name" value="UCP029509"/>
</dbReference>
<sequence length="142" mass="15254">MAAEIPRTPAAFVHPAHAVLLAGGLPLFLGGLLSDIGYAASYQIQWTNFASWLIAGALVFSGLALLWALVDLIRARRRTGRVLIYFVLLLATWVLGFINALVHAKDAWASMPTGLILSAINVILMLAAVWIGFASLRAGDRT</sequence>
<dbReference type="RefSeq" id="WP_072598248.1">
    <property type="nucleotide sequence ID" value="NZ_CP018221.1"/>
</dbReference>
<dbReference type="EMBL" id="CP018221">
    <property type="protein sequence ID" value="API60587.1"/>
    <property type="molecule type" value="Genomic_DNA"/>
</dbReference>
<proteinExistence type="predicted"/>
<feature type="transmembrane region" description="Helical" evidence="1">
    <location>
        <begin position="49"/>
        <end position="70"/>
    </location>
</feature>
<dbReference type="STRING" id="1921510.BSL82_15890"/>
<feature type="domain" description="DUF2231" evidence="2">
    <location>
        <begin position="14"/>
        <end position="132"/>
    </location>
</feature>
<reference evidence="4" key="1">
    <citation type="submission" date="2016-11" db="EMBL/GenBank/DDBJ databases">
        <title>Complete Genome Sequence of alachlor-degrading Sphingomonas sp. strain JJ-A5.</title>
        <authorList>
            <person name="Lee H."/>
            <person name="Ka J.-O."/>
        </authorList>
    </citation>
    <scope>NUCLEOTIDE SEQUENCE [LARGE SCALE GENOMIC DNA]</scope>
    <source>
        <strain evidence="4">JJ-A5</strain>
    </source>
</reference>
<organism evidence="3 4">
    <name type="scientific">Tardibacter chloracetimidivorans</name>
    <dbReference type="NCBI Taxonomy" id="1921510"/>
    <lineage>
        <taxon>Bacteria</taxon>
        <taxon>Pseudomonadati</taxon>
        <taxon>Pseudomonadota</taxon>
        <taxon>Alphaproteobacteria</taxon>
        <taxon>Sphingomonadales</taxon>
        <taxon>Sphingomonadaceae</taxon>
        <taxon>Tardibacter</taxon>
    </lineage>
</organism>
<protein>
    <recommendedName>
        <fullName evidence="2">DUF2231 domain-containing protein</fullName>
    </recommendedName>
</protein>
<dbReference type="KEGG" id="sphj:BSL82_15890"/>
<dbReference type="InterPro" id="IPR019251">
    <property type="entry name" value="DUF2231_TM"/>
</dbReference>
<dbReference type="OrthoDB" id="2873672at2"/>
<dbReference type="Pfam" id="PF09990">
    <property type="entry name" value="DUF2231"/>
    <property type="match status" value="1"/>
</dbReference>
<feature type="transmembrane region" description="Helical" evidence="1">
    <location>
        <begin position="12"/>
        <end position="29"/>
    </location>
</feature>
<name>A0A1L3ZY85_9SPHN</name>
<accession>A0A1L3ZY85</accession>
<dbReference type="PIRSF" id="PIRSF029509">
    <property type="entry name" value="UCP029509"/>
    <property type="match status" value="1"/>
</dbReference>